<proteinExistence type="predicted"/>
<evidence type="ECO:0000313" key="2">
    <source>
        <dbReference type="Proteomes" id="UP000535020"/>
    </source>
</evidence>
<dbReference type="EMBL" id="JACBJI010000004">
    <property type="protein sequence ID" value="NYA71564.1"/>
    <property type="molecule type" value="Genomic_DNA"/>
</dbReference>
<dbReference type="GO" id="GO:0006313">
    <property type="term" value="P:DNA transposition"/>
    <property type="evidence" value="ECO:0007669"/>
    <property type="project" value="InterPro"/>
</dbReference>
<evidence type="ECO:0000313" key="1">
    <source>
        <dbReference type="EMBL" id="NYA71564.1"/>
    </source>
</evidence>
<dbReference type="GO" id="GO:0004803">
    <property type="term" value="F:transposase activity"/>
    <property type="evidence" value="ECO:0007669"/>
    <property type="project" value="InterPro"/>
</dbReference>
<keyword evidence="2" id="KW-1185">Reference proteome</keyword>
<sequence>MKKEPFLPNHNYLIKNSGNNFETLFLEPRNYSYFLALFEKHVGQIATLEAFRFFSNKFELLIRIKESSQIPPKYQDRLHQPFSNFFNAYCKAINKMYGRSGSLFREHFKRIRIDDGLVQKLKNSMNEQPVTAKNQIRHKVPDHLRSPNMKIRRESKLALLRKPFTIAASIALFFTLNSFCAAQKQPEKLRSVNDTIPKILYTYLPKLKESTSRDSLIFPYEPFYDEQEGKYMVIGRFVDDKAIHAISATAKDSSITFYEYQKPEWKIVGKEKLVDFDEFYFEDMDGDTKNELVAQSGTNMNGNREYTIFRLFSTSGKIERVCDFFGRYQLIPGKKLAYSYEGSWYSDNIYTLYQWKDDKLLPVRSVTLHLKNPEKTNARQIIFEQNKKFQDDAMVEIFNQSYSRKNKAHRYVIEHIFDDNFQLK</sequence>
<accession>A0A7Y8Y2T4</accession>
<dbReference type="RefSeq" id="WP_176006362.1">
    <property type="nucleotide sequence ID" value="NZ_JABWMI010000011.1"/>
</dbReference>
<dbReference type="Gene3D" id="3.30.70.1290">
    <property type="entry name" value="Transposase IS200-like"/>
    <property type="match status" value="1"/>
</dbReference>
<dbReference type="InterPro" id="IPR036515">
    <property type="entry name" value="Transposase_17_sf"/>
</dbReference>
<protein>
    <submittedName>
        <fullName evidence="1">Uncharacterized protein</fullName>
    </submittedName>
</protein>
<organism evidence="1 2">
    <name type="scientific">Flavobacterium agri</name>
    <dbReference type="NCBI Taxonomy" id="2743471"/>
    <lineage>
        <taxon>Bacteria</taxon>
        <taxon>Pseudomonadati</taxon>
        <taxon>Bacteroidota</taxon>
        <taxon>Flavobacteriia</taxon>
        <taxon>Flavobacteriales</taxon>
        <taxon>Flavobacteriaceae</taxon>
        <taxon>Flavobacterium</taxon>
    </lineage>
</organism>
<gene>
    <name evidence="1" type="ORF">HZF10_11570</name>
</gene>
<dbReference type="AlphaFoldDB" id="A0A7Y8Y2T4"/>
<reference evidence="1 2" key="1">
    <citation type="submission" date="2020-07" db="EMBL/GenBank/DDBJ databases">
        <authorList>
            <person name="Sun Q."/>
        </authorList>
    </citation>
    <scope>NUCLEOTIDE SEQUENCE [LARGE SCALE GENOMIC DNA]</scope>
    <source>
        <strain evidence="1 2">MAH-1</strain>
    </source>
</reference>
<name>A0A7Y8Y2T4_9FLAO</name>
<dbReference type="GO" id="GO:0003677">
    <property type="term" value="F:DNA binding"/>
    <property type="evidence" value="ECO:0007669"/>
    <property type="project" value="InterPro"/>
</dbReference>
<comment type="caution">
    <text evidence="1">The sequence shown here is derived from an EMBL/GenBank/DDBJ whole genome shotgun (WGS) entry which is preliminary data.</text>
</comment>
<dbReference type="Proteomes" id="UP000535020">
    <property type="component" value="Unassembled WGS sequence"/>
</dbReference>